<organism evidence="1 2">
    <name type="scientific">Paramuricea clavata</name>
    <name type="common">Red gorgonian</name>
    <name type="synonym">Violescent sea-whip</name>
    <dbReference type="NCBI Taxonomy" id="317549"/>
    <lineage>
        <taxon>Eukaryota</taxon>
        <taxon>Metazoa</taxon>
        <taxon>Cnidaria</taxon>
        <taxon>Anthozoa</taxon>
        <taxon>Octocorallia</taxon>
        <taxon>Malacalcyonacea</taxon>
        <taxon>Plexauridae</taxon>
        <taxon>Paramuricea</taxon>
    </lineage>
</organism>
<accession>A0A6S7H856</accession>
<sequence>MSSLKDQRFPLDSKSLNKILNSIDTEYDRMALKAVIFALHSRSQTYKLGIKPDRAVKFLSKVLTVANESENALKTAEELLKLRTHERVENVEKKIQQLDTKIDKPLLSERRKCELEGEKDALKERLANLKELEKNESSSSQRKTQQRKRKIAQDLIANNRLKKRKLGAGAPQLLDSEDETVIAKAISTKSTCHGRRHETTLFTNHRVKKRDFLHLANYSLMKRCKRLIKSATRVGNRGKAKIIRSIAAKSHVGKWLWCSKKLRKTEDHDTVSTHHQRAHVLNAKLTMFSENQKEHSLVVSMDDKAYLRPGTDVGARNTKAGVIYNVCDPDEQKQLPQHDFNIPQVNQTPASFRCIKKHIETIQGKH</sequence>
<evidence type="ECO:0000313" key="1">
    <source>
        <dbReference type="EMBL" id="CAB3992221.1"/>
    </source>
</evidence>
<reference evidence="1" key="1">
    <citation type="submission" date="2020-04" db="EMBL/GenBank/DDBJ databases">
        <authorList>
            <person name="Alioto T."/>
            <person name="Alioto T."/>
            <person name="Gomez Garrido J."/>
        </authorList>
    </citation>
    <scope>NUCLEOTIDE SEQUENCE</scope>
    <source>
        <strain evidence="1">A484AB</strain>
    </source>
</reference>
<keyword evidence="2" id="KW-1185">Reference proteome</keyword>
<name>A0A6S7H856_PARCT</name>
<protein>
    <submittedName>
        <fullName evidence="1">RNA-directed DNA polymerase from transposon X-element</fullName>
    </submittedName>
</protein>
<dbReference type="AlphaFoldDB" id="A0A6S7H856"/>
<evidence type="ECO:0000313" key="2">
    <source>
        <dbReference type="Proteomes" id="UP001152795"/>
    </source>
</evidence>
<keyword evidence="1" id="KW-0695">RNA-directed DNA polymerase</keyword>
<dbReference type="GO" id="GO:0003964">
    <property type="term" value="F:RNA-directed DNA polymerase activity"/>
    <property type="evidence" value="ECO:0007669"/>
    <property type="project" value="UniProtKB-KW"/>
</dbReference>
<dbReference type="Proteomes" id="UP001152795">
    <property type="component" value="Unassembled WGS sequence"/>
</dbReference>
<gene>
    <name evidence="1" type="ORF">PACLA_8A010561</name>
</gene>
<keyword evidence="1" id="KW-0808">Transferase</keyword>
<dbReference type="EMBL" id="CACRXK020002003">
    <property type="protein sequence ID" value="CAB3992221.1"/>
    <property type="molecule type" value="Genomic_DNA"/>
</dbReference>
<comment type="caution">
    <text evidence="1">The sequence shown here is derived from an EMBL/GenBank/DDBJ whole genome shotgun (WGS) entry which is preliminary data.</text>
</comment>
<proteinExistence type="predicted"/>
<keyword evidence="1" id="KW-0548">Nucleotidyltransferase</keyword>
<dbReference type="OrthoDB" id="5981116at2759"/>